<evidence type="ECO:0000313" key="1">
    <source>
        <dbReference type="EMBL" id="MPN43861.1"/>
    </source>
</evidence>
<keyword evidence="1" id="KW-0326">Glycosidase</keyword>
<dbReference type="Gene3D" id="2.60.40.1180">
    <property type="entry name" value="Golgi alpha-mannosidase II"/>
    <property type="match status" value="1"/>
</dbReference>
<dbReference type="AlphaFoldDB" id="A0A645HXU5"/>
<dbReference type="SUPFAM" id="SSF51011">
    <property type="entry name" value="Glycosyl hydrolase domain"/>
    <property type="match status" value="1"/>
</dbReference>
<dbReference type="InterPro" id="IPR013780">
    <property type="entry name" value="Glyco_hydro_b"/>
</dbReference>
<dbReference type="GO" id="GO:0046556">
    <property type="term" value="F:alpha-L-arabinofuranosidase activity"/>
    <property type="evidence" value="ECO:0007669"/>
    <property type="project" value="UniProtKB-EC"/>
</dbReference>
<sequence>MIDADKHDTKDFTDVSDTDAVAVYNEECGELTIFAASRAVEEDTLLTINLSDFPTFYPVRRSVLAGYDKKQRNTADSCPVVPKDLPLPEKNAHRLELVLPPLSWTMLQLKERIV</sequence>
<comment type="caution">
    <text evidence="1">The sequence shown here is derived from an EMBL/GenBank/DDBJ whole genome shotgun (WGS) entry which is preliminary data.</text>
</comment>
<name>A0A645HXU5_9ZZZZ</name>
<keyword evidence="1" id="KW-0378">Hydrolase</keyword>
<accession>A0A645HXU5</accession>
<proteinExistence type="predicted"/>
<dbReference type="EMBL" id="VSSQ01102550">
    <property type="protein sequence ID" value="MPN43861.1"/>
    <property type="molecule type" value="Genomic_DNA"/>
</dbReference>
<protein>
    <submittedName>
        <fullName evidence="1">Intracellular exo-alpha-(1-&gt;5)-L-arabinofuranosidase</fullName>
        <ecNumber evidence="1">3.2.1.55</ecNumber>
    </submittedName>
</protein>
<organism evidence="1">
    <name type="scientific">bioreactor metagenome</name>
    <dbReference type="NCBI Taxonomy" id="1076179"/>
    <lineage>
        <taxon>unclassified sequences</taxon>
        <taxon>metagenomes</taxon>
        <taxon>ecological metagenomes</taxon>
    </lineage>
</organism>
<dbReference type="EC" id="3.2.1.55" evidence="1"/>
<gene>
    <name evidence="1" type="primary">abfA_11</name>
    <name evidence="1" type="ORF">SDC9_191422</name>
</gene>
<reference evidence="1" key="1">
    <citation type="submission" date="2019-08" db="EMBL/GenBank/DDBJ databases">
        <authorList>
            <person name="Kucharzyk K."/>
            <person name="Murdoch R.W."/>
            <person name="Higgins S."/>
            <person name="Loffler F."/>
        </authorList>
    </citation>
    <scope>NUCLEOTIDE SEQUENCE</scope>
</reference>